<dbReference type="InterPro" id="IPR001763">
    <property type="entry name" value="Rhodanese-like_dom"/>
</dbReference>
<dbReference type="Gene3D" id="3.40.250.10">
    <property type="entry name" value="Rhodanese-like domain"/>
    <property type="match status" value="1"/>
</dbReference>
<dbReference type="PANTHER" id="PTHR44086">
    <property type="entry name" value="THIOSULFATE SULFURTRANSFERASE RDL2, MITOCHONDRIAL-RELATED"/>
    <property type="match status" value="1"/>
</dbReference>
<dbReference type="Pfam" id="PF00581">
    <property type="entry name" value="Rhodanese"/>
    <property type="match status" value="1"/>
</dbReference>
<evidence type="ECO:0000259" key="1">
    <source>
        <dbReference type="PROSITE" id="PS50206"/>
    </source>
</evidence>
<dbReference type="EMBL" id="MBTA01000023">
    <property type="protein sequence ID" value="RKD16060.1"/>
    <property type="molecule type" value="Genomic_DNA"/>
</dbReference>
<dbReference type="AlphaFoldDB" id="A0A419S5D3"/>
<evidence type="ECO:0000313" key="3">
    <source>
        <dbReference type="Proteomes" id="UP000283433"/>
    </source>
</evidence>
<dbReference type="Proteomes" id="UP000283433">
    <property type="component" value="Unassembled WGS sequence"/>
</dbReference>
<comment type="caution">
    <text evidence="2">The sequence shown here is derived from an EMBL/GenBank/DDBJ whole genome shotgun (WGS) entry which is preliminary data.</text>
</comment>
<accession>A0A419S5D3</accession>
<dbReference type="CDD" id="cd00158">
    <property type="entry name" value="RHOD"/>
    <property type="match status" value="1"/>
</dbReference>
<name>A0A419S5D3_9SPHI</name>
<keyword evidence="3" id="KW-1185">Reference proteome</keyword>
<dbReference type="SMART" id="SM00450">
    <property type="entry name" value="RHOD"/>
    <property type="match status" value="1"/>
</dbReference>
<sequence>MQDIEAEEFAALLNKPATIKLLDVREELEYHTFNVGGLNVPLGKLPVLINEEELDFSAEDTIIVICQRGLRSKTAKQILTAAGYPNVRNLNGGLLKFQRLTSK</sequence>
<evidence type="ECO:0000313" key="2">
    <source>
        <dbReference type="EMBL" id="RKD16060.1"/>
    </source>
</evidence>
<dbReference type="PROSITE" id="PS50206">
    <property type="entry name" value="RHODANESE_3"/>
    <property type="match status" value="1"/>
</dbReference>
<organism evidence="2 3">
    <name type="scientific">Pelobium manganitolerans</name>
    <dbReference type="NCBI Taxonomy" id="1842495"/>
    <lineage>
        <taxon>Bacteria</taxon>
        <taxon>Pseudomonadati</taxon>
        <taxon>Bacteroidota</taxon>
        <taxon>Sphingobacteriia</taxon>
        <taxon>Sphingobacteriales</taxon>
        <taxon>Sphingobacteriaceae</taxon>
        <taxon>Pelobium</taxon>
    </lineage>
</organism>
<dbReference type="PANTHER" id="PTHR44086:SF10">
    <property type="entry name" value="THIOSULFATE SULFURTRANSFERASE_RHODANESE-LIKE DOMAIN-CONTAINING PROTEIN 3"/>
    <property type="match status" value="1"/>
</dbReference>
<proteinExistence type="predicted"/>
<feature type="domain" description="Rhodanese" evidence="1">
    <location>
        <begin position="15"/>
        <end position="102"/>
    </location>
</feature>
<reference evidence="2 3" key="1">
    <citation type="submission" date="2016-07" db="EMBL/GenBank/DDBJ databases">
        <title>Genome of Pelobium manganitolerans.</title>
        <authorList>
            <person name="Wu S."/>
            <person name="Wang G."/>
        </authorList>
    </citation>
    <scope>NUCLEOTIDE SEQUENCE [LARGE SCALE GENOMIC DNA]</scope>
    <source>
        <strain evidence="2 3">YS-25</strain>
    </source>
</reference>
<protein>
    <submittedName>
        <fullName evidence="2">Rhodanese</fullName>
    </submittedName>
</protein>
<dbReference type="SUPFAM" id="SSF52821">
    <property type="entry name" value="Rhodanese/Cell cycle control phosphatase"/>
    <property type="match status" value="1"/>
</dbReference>
<dbReference type="OrthoDB" id="9808735at2"/>
<gene>
    <name evidence="2" type="ORF">BCY91_03990</name>
</gene>
<dbReference type="RefSeq" id="WP_120181555.1">
    <property type="nucleotide sequence ID" value="NZ_CBINCU010000003.1"/>
</dbReference>
<dbReference type="InterPro" id="IPR036873">
    <property type="entry name" value="Rhodanese-like_dom_sf"/>
</dbReference>